<reference evidence="3" key="2">
    <citation type="submission" date="2025-08" db="UniProtKB">
        <authorList>
            <consortium name="Ensembl"/>
        </authorList>
    </citation>
    <scope>IDENTIFICATION</scope>
</reference>
<keyword evidence="4" id="KW-1185">Reference proteome</keyword>
<feature type="domain" description="Thiaminase-2/PQQC" evidence="2">
    <location>
        <begin position="56"/>
        <end position="234"/>
    </location>
</feature>
<feature type="signal peptide" evidence="1">
    <location>
        <begin position="1"/>
        <end position="19"/>
    </location>
</feature>
<dbReference type="AlphaFoldDB" id="A0A8C9T0B8"/>
<dbReference type="InterPro" id="IPR050967">
    <property type="entry name" value="Thiamine_Salvage_TenA"/>
</dbReference>
<dbReference type="GeneID" id="108935949"/>
<dbReference type="RefSeq" id="XP_018610467.1">
    <property type="nucleotide sequence ID" value="XM_018754951.2"/>
</dbReference>
<reference evidence="3 4" key="1">
    <citation type="submission" date="2019-04" db="EMBL/GenBank/DDBJ databases">
        <authorList>
            <consortium name="Wellcome Sanger Institute Data Sharing"/>
        </authorList>
    </citation>
    <scope>NUCLEOTIDE SEQUENCE [LARGE SCALE GENOMIC DNA]</scope>
</reference>
<dbReference type="Pfam" id="PF03070">
    <property type="entry name" value="TENA_THI-4"/>
    <property type="match status" value="1"/>
</dbReference>
<dbReference type="PANTHER" id="PTHR43198:SF2">
    <property type="entry name" value="SI:CH1073-67J19.1-RELATED"/>
    <property type="match status" value="1"/>
</dbReference>
<evidence type="ECO:0000313" key="3">
    <source>
        <dbReference type="Ensembl" id="ENSSFOP00015040353.1"/>
    </source>
</evidence>
<evidence type="ECO:0000259" key="2">
    <source>
        <dbReference type="Pfam" id="PF03070"/>
    </source>
</evidence>
<proteinExistence type="predicted"/>
<dbReference type="InterPro" id="IPR004305">
    <property type="entry name" value="Thiaminase-2/PQQC"/>
</dbReference>
<name>A0A8C9T0B8_SCLFO</name>
<dbReference type="PANTHER" id="PTHR43198">
    <property type="entry name" value="BIFUNCTIONAL TH2 PROTEIN"/>
    <property type="match status" value="1"/>
</dbReference>
<dbReference type="OrthoDB" id="6051518at2759"/>
<dbReference type="Ensembl" id="ENSSFOT00015079680.1">
    <property type="protein sequence ID" value="ENSSFOP00015040353.1"/>
    <property type="gene ID" value="ENSSFOG00015030362.1"/>
</dbReference>
<dbReference type="GO" id="GO:0005829">
    <property type="term" value="C:cytosol"/>
    <property type="evidence" value="ECO:0007669"/>
    <property type="project" value="TreeGrafter"/>
</dbReference>
<dbReference type="GeneTree" id="ENSGT01030000234852"/>
<dbReference type="KEGG" id="sfm:108935949"/>
<evidence type="ECO:0000256" key="1">
    <source>
        <dbReference type="SAM" id="SignalP"/>
    </source>
</evidence>
<dbReference type="GO" id="GO:0006772">
    <property type="term" value="P:thiamine metabolic process"/>
    <property type="evidence" value="ECO:0007669"/>
    <property type="project" value="UniProtKB-ARBA"/>
</dbReference>
<accession>A0A8C9T0B8</accession>
<dbReference type="SUPFAM" id="SSF48613">
    <property type="entry name" value="Heme oxygenase-like"/>
    <property type="match status" value="1"/>
</dbReference>
<feature type="chain" id="PRO_5034266384" evidence="1">
    <location>
        <begin position="20"/>
        <end position="240"/>
    </location>
</feature>
<gene>
    <name evidence="3" type="primary">LOC108935949</name>
</gene>
<evidence type="ECO:0000313" key="4">
    <source>
        <dbReference type="Proteomes" id="UP000694397"/>
    </source>
</evidence>
<sequence>MNSFLFLTFSGVCYSLVDSAHVKWTPGQDVEDSSSFYEDLWKSNIDIANATLQTRFLQAMQMGNLPVEKYTIFGMQDLYYMINVTAMLREMSEKKPMPEDIKQFFKGRFNSYEKYLAYLLNDFSLTNESVIVPRPAMASYINNYHRVMKKYEPIYFVVALLPCSKLWPYLAENVNMTENNPYYSFKRDNQGGNPAKHFKGLLDGYQHKMNKKTAHQIFRQQMEHEKNFFQSSYTEKPILF</sequence>
<dbReference type="Proteomes" id="UP000694397">
    <property type="component" value="Chromosome 5"/>
</dbReference>
<dbReference type="InterPro" id="IPR016084">
    <property type="entry name" value="Haem_Oase-like_multi-hlx"/>
</dbReference>
<protein>
    <submittedName>
        <fullName evidence="3">Uncharacterized LOC108935949</fullName>
    </submittedName>
</protein>
<reference evidence="3" key="3">
    <citation type="submission" date="2025-09" db="UniProtKB">
        <authorList>
            <consortium name="Ensembl"/>
        </authorList>
    </citation>
    <scope>IDENTIFICATION</scope>
</reference>
<dbReference type="Gene3D" id="1.20.910.10">
    <property type="entry name" value="Heme oxygenase-like"/>
    <property type="match status" value="1"/>
</dbReference>
<organism evidence="3 4">
    <name type="scientific">Scleropages formosus</name>
    <name type="common">Asian bonytongue</name>
    <name type="synonym">Osteoglossum formosum</name>
    <dbReference type="NCBI Taxonomy" id="113540"/>
    <lineage>
        <taxon>Eukaryota</taxon>
        <taxon>Metazoa</taxon>
        <taxon>Chordata</taxon>
        <taxon>Craniata</taxon>
        <taxon>Vertebrata</taxon>
        <taxon>Euteleostomi</taxon>
        <taxon>Actinopterygii</taxon>
        <taxon>Neopterygii</taxon>
        <taxon>Teleostei</taxon>
        <taxon>Osteoglossocephala</taxon>
        <taxon>Osteoglossomorpha</taxon>
        <taxon>Osteoglossiformes</taxon>
        <taxon>Osteoglossidae</taxon>
        <taxon>Scleropages</taxon>
    </lineage>
</organism>
<keyword evidence="1" id="KW-0732">Signal</keyword>